<keyword evidence="2" id="KW-0378">Hydrolase</keyword>
<evidence type="ECO:0000313" key="4">
    <source>
        <dbReference type="EMBL" id="GAO48970.1"/>
    </source>
</evidence>
<reference evidence="4 5" key="1">
    <citation type="journal article" date="2011" name="J. Gen. Appl. Microbiol.">
        <title>Draft genome sequencing of the enigmatic yeast Saitoella complicata.</title>
        <authorList>
            <person name="Nishida H."/>
            <person name="Hamamoto M."/>
            <person name="Sugiyama J."/>
        </authorList>
    </citation>
    <scope>NUCLEOTIDE SEQUENCE [LARGE SCALE GENOMIC DNA]</scope>
    <source>
        <strain evidence="4 5">NRRL Y-17804</strain>
    </source>
</reference>
<organism evidence="4 5">
    <name type="scientific">Saitoella complicata (strain BCRC 22490 / CBS 7301 / JCM 7358 / NBRC 10748 / NRRL Y-17804)</name>
    <dbReference type="NCBI Taxonomy" id="698492"/>
    <lineage>
        <taxon>Eukaryota</taxon>
        <taxon>Fungi</taxon>
        <taxon>Dikarya</taxon>
        <taxon>Ascomycota</taxon>
        <taxon>Taphrinomycotina</taxon>
        <taxon>Taphrinomycotina incertae sedis</taxon>
        <taxon>Saitoella</taxon>
    </lineage>
</organism>
<dbReference type="PANTHER" id="PTHR47966:SF51">
    <property type="entry name" value="BETA-SITE APP-CLEAVING ENZYME, ISOFORM A-RELATED"/>
    <property type="match status" value="1"/>
</dbReference>
<keyword evidence="2" id="KW-0064">Aspartyl protease</keyword>
<evidence type="ECO:0000259" key="3">
    <source>
        <dbReference type="PROSITE" id="PS51767"/>
    </source>
</evidence>
<gene>
    <name evidence="4" type="ORF">G7K_3131-t1</name>
</gene>
<dbReference type="PANTHER" id="PTHR47966">
    <property type="entry name" value="BETA-SITE APP-CLEAVING ENZYME, ISOFORM A-RELATED"/>
    <property type="match status" value="1"/>
</dbReference>
<comment type="similarity">
    <text evidence="1">Belongs to the peptidase A1 family.</text>
</comment>
<dbReference type="RefSeq" id="XP_019024178.1">
    <property type="nucleotide sequence ID" value="XM_019165382.1"/>
</dbReference>
<evidence type="ECO:0000256" key="2">
    <source>
        <dbReference type="ARBA" id="ARBA00022750"/>
    </source>
</evidence>
<keyword evidence="5" id="KW-1185">Reference proteome</keyword>
<comment type="caution">
    <text evidence="4">The sequence shown here is derived from an EMBL/GenBank/DDBJ whole genome shotgun (WGS) entry which is preliminary data.</text>
</comment>
<dbReference type="OrthoDB" id="771136at2759"/>
<accession>A0A0E9NHT8</accession>
<dbReference type="SUPFAM" id="SSF50630">
    <property type="entry name" value="Acid proteases"/>
    <property type="match status" value="1"/>
</dbReference>
<sequence>MLVNPDSGQVERYEIMLTDVSLTLNGSTSEVSNGSLPVAVLLDSGSQLSQVPSDIVDNIAAVLGLTSSDLRNGFPCDMFSEYSADDTSNDIFSFSFDNGTTYVNVPFHELIVPDTNDGGSVTDQNGNIVCVLGMVPLAPGPPTYDSSYILGDTFLRSAYVAYDIDNLEIYVGKTVFNSTTSNITSE</sequence>
<dbReference type="GO" id="GO:0004190">
    <property type="term" value="F:aspartic-type endopeptidase activity"/>
    <property type="evidence" value="ECO:0007669"/>
    <property type="project" value="UniProtKB-KW"/>
</dbReference>
<proteinExistence type="inferred from homology"/>
<name>A0A0E9NHT8_SAICN</name>
<dbReference type="STRING" id="698492.A0A0E9NHT8"/>
<dbReference type="AlphaFoldDB" id="A0A0E9NHT8"/>
<dbReference type="Proteomes" id="UP000033140">
    <property type="component" value="Unassembled WGS sequence"/>
</dbReference>
<dbReference type="InterPro" id="IPR001969">
    <property type="entry name" value="Aspartic_peptidase_AS"/>
</dbReference>
<dbReference type="InterPro" id="IPR033121">
    <property type="entry name" value="PEPTIDASE_A1"/>
</dbReference>
<evidence type="ECO:0000313" key="5">
    <source>
        <dbReference type="Proteomes" id="UP000033140"/>
    </source>
</evidence>
<reference evidence="4 5" key="2">
    <citation type="journal article" date="2014" name="J. Gen. Appl. Microbiol.">
        <title>The early diverging ascomycetous budding yeast Saitoella complicata has three histone deacetylases belonging to the Clr6, Hos2, and Rpd3 lineages.</title>
        <authorList>
            <person name="Nishida H."/>
            <person name="Matsumoto T."/>
            <person name="Kondo S."/>
            <person name="Hamamoto M."/>
            <person name="Yoshikawa H."/>
        </authorList>
    </citation>
    <scope>NUCLEOTIDE SEQUENCE [LARGE SCALE GENOMIC DNA]</scope>
    <source>
        <strain evidence="4 5">NRRL Y-17804</strain>
    </source>
</reference>
<keyword evidence="2" id="KW-0645">Protease</keyword>
<dbReference type="PROSITE" id="PS00141">
    <property type="entry name" value="ASP_PROTEASE"/>
    <property type="match status" value="1"/>
</dbReference>
<feature type="domain" description="Peptidase A1" evidence="3">
    <location>
        <begin position="1"/>
        <end position="172"/>
    </location>
</feature>
<dbReference type="OMA" id="PFDEMIV"/>
<reference evidence="4 5" key="3">
    <citation type="journal article" date="2015" name="Genome Announc.">
        <title>Draft Genome Sequence of the Archiascomycetous Yeast Saitoella complicata.</title>
        <authorList>
            <person name="Yamauchi K."/>
            <person name="Kondo S."/>
            <person name="Hamamoto M."/>
            <person name="Takahashi Y."/>
            <person name="Ogura Y."/>
            <person name="Hayashi T."/>
            <person name="Nishida H."/>
        </authorList>
    </citation>
    <scope>NUCLEOTIDE SEQUENCE [LARGE SCALE GENOMIC DNA]</scope>
    <source>
        <strain evidence="4 5">NRRL Y-17804</strain>
    </source>
</reference>
<dbReference type="Gene3D" id="2.40.70.10">
    <property type="entry name" value="Acid Proteases"/>
    <property type="match status" value="1"/>
</dbReference>
<protein>
    <recommendedName>
        <fullName evidence="3">Peptidase A1 domain-containing protein</fullName>
    </recommendedName>
</protein>
<evidence type="ECO:0000256" key="1">
    <source>
        <dbReference type="ARBA" id="ARBA00007447"/>
    </source>
</evidence>
<dbReference type="InterPro" id="IPR001461">
    <property type="entry name" value="Aspartic_peptidase_A1"/>
</dbReference>
<dbReference type="PROSITE" id="PS51767">
    <property type="entry name" value="PEPTIDASE_A1"/>
    <property type="match status" value="1"/>
</dbReference>
<dbReference type="EMBL" id="BACD03000019">
    <property type="protein sequence ID" value="GAO48970.1"/>
    <property type="molecule type" value="Genomic_DNA"/>
</dbReference>
<dbReference type="Pfam" id="PF00026">
    <property type="entry name" value="Asp"/>
    <property type="match status" value="1"/>
</dbReference>
<dbReference type="InterPro" id="IPR021109">
    <property type="entry name" value="Peptidase_aspartic_dom_sf"/>
</dbReference>
<dbReference type="GO" id="GO:0006508">
    <property type="term" value="P:proteolysis"/>
    <property type="evidence" value="ECO:0007669"/>
    <property type="project" value="InterPro"/>
</dbReference>